<dbReference type="CDD" id="cd00158">
    <property type="entry name" value="RHOD"/>
    <property type="match status" value="2"/>
</dbReference>
<dbReference type="InterPro" id="IPR044528">
    <property type="entry name" value="POD-like_MBL-fold"/>
</dbReference>
<gene>
    <name evidence="3" type="ORF">HKN21_03530</name>
</gene>
<dbReference type="GO" id="GO:0046872">
    <property type="term" value="F:metal ion binding"/>
    <property type="evidence" value="ECO:0007669"/>
    <property type="project" value="UniProtKB-KW"/>
</dbReference>
<dbReference type="InterPro" id="IPR036873">
    <property type="entry name" value="Rhodanese-like_dom_sf"/>
</dbReference>
<organism evidence="3 4">
    <name type="scientific">Eiseniibacteriota bacterium</name>
    <dbReference type="NCBI Taxonomy" id="2212470"/>
    <lineage>
        <taxon>Bacteria</taxon>
        <taxon>Candidatus Eiseniibacteriota</taxon>
    </lineage>
</organism>
<dbReference type="SMART" id="SM00849">
    <property type="entry name" value="Lactamase_B"/>
    <property type="match status" value="1"/>
</dbReference>
<dbReference type="PANTHER" id="PTHR43084">
    <property type="entry name" value="PERSULFIDE DIOXYGENASE ETHE1"/>
    <property type="match status" value="1"/>
</dbReference>
<dbReference type="GO" id="GO:0006749">
    <property type="term" value="P:glutathione metabolic process"/>
    <property type="evidence" value="ECO:0007669"/>
    <property type="project" value="InterPro"/>
</dbReference>
<evidence type="ECO:0000313" key="4">
    <source>
        <dbReference type="Proteomes" id="UP000547674"/>
    </source>
</evidence>
<dbReference type="InterPro" id="IPR001279">
    <property type="entry name" value="Metallo-B-lactamas"/>
</dbReference>
<dbReference type="GO" id="GO:0016787">
    <property type="term" value="F:hydrolase activity"/>
    <property type="evidence" value="ECO:0007669"/>
    <property type="project" value="UniProtKB-KW"/>
</dbReference>
<evidence type="ECO:0000313" key="3">
    <source>
        <dbReference type="EMBL" id="NNF05806.1"/>
    </source>
</evidence>
<dbReference type="GO" id="GO:0070813">
    <property type="term" value="P:hydrogen sulfide metabolic process"/>
    <property type="evidence" value="ECO:0007669"/>
    <property type="project" value="TreeGrafter"/>
</dbReference>
<accession>A0A7Y2E5X8</accession>
<dbReference type="SMART" id="SM00450">
    <property type="entry name" value="RHOD"/>
    <property type="match status" value="2"/>
</dbReference>
<dbReference type="EMBL" id="JABDJR010000132">
    <property type="protein sequence ID" value="NNF05806.1"/>
    <property type="molecule type" value="Genomic_DNA"/>
</dbReference>
<evidence type="ECO:0000259" key="2">
    <source>
        <dbReference type="PROSITE" id="PS50206"/>
    </source>
</evidence>
<dbReference type="Gene3D" id="3.60.15.10">
    <property type="entry name" value="Ribonuclease Z/Hydroxyacylglutathione hydrolase-like"/>
    <property type="match status" value="1"/>
</dbReference>
<keyword evidence="3" id="KW-0378">Hydrolase</keyword>
<dbReference type="Pfam" id="PF00753">
    <property type="entry name" value="Lactamase_B"/>
    <property type="match status" value="1"/>
</dbReference>
<dbReference type="PROSITE" id="PS50206">
    <property type="entry name" value="RHODANESE_3"/>
    <property type="match status" value="2"/>
</dbReference>
<feature type="domain" description="Rhodanese" evidence="2">
    <location>
        <begin position="269"/>
        <end position="359"/>
    </location>
</feature>
<dbReference type="FunFam" id="3.60.15.10:FF:000030">
    <property type="entry name" value="Metallo-beta-lactamase family protein"/>
    <property type="match status" value="1"/>
</dbReference>
<dbReference type="SUPFAM" id="SSF56281">
    <property type="entry name" value="Metallo-hydrolase/oxidoreductase"/>
    <property type="match status" value="1"/>
</dbReference>
<keyword evidence="1" id="KW-0479">Metal-binding</keyword>
<dbReference type="Proteomes" id="UP000547674">
    <property type="component" value="Unassembled WGS sequence"/>
</dbReference>
<dbReference type="GO" id="GO:0050313">
    <property type="term" value="F:sulfur dioxygenase activity"/>
    <property type="evidence" value="ECO:0007669"/>
    <property type="project" value="InterPro"/>
</dbReference>
<feature type="domain" description="Rhodanese" evidence="2">
    <location>
        <begin position="374"/>
        <end position="462"/>
    </location>
</feature>
<evidence type="ECO:0000256" key="1">
    <source>
        <dbReference type="ARBA" id="ARBA00022723"/>
    </source>
</evidence>
<dbReference type="InterPro" id="IPR036866">
    <property type="entry name" value="RibonucZ/Hydroxyglut_hydro"/>
</dbReference>
<reference evidence="3 4" key="1">
    <citation type="submission" date="2020-03" db="EMBL/GenBank/DDBJ databases">
        <title>Metabolic flexibility allows generalist bacteria to become dominant in a frequently disturbed ecosystem.</title>
        <authorList>
            <person name="Chen Y.-J."/>
            <person name="Leung P.M."/>
            <person name="Bay S.K."/>
            <person name="Hugenholtz P."/>
            <person name="Kessler A.J."/>
            <person name="Shelley G."/>
            <person name="Waite D.W."/>
            <person name="Cook P.L."/>
            <person name="Greening C."/>
        </authorList>
    </citation>
    <scope>NUCLEOTIDE SEQUENCE [LARGE SCALE GENOMIC DNA]</scope>
    <source>
        <strain evidence="3">SS_bin_28</strain>
    </source>
</reference>
<dbReference type="SUPFAM" id="SSF52821">
    <property type="entry name" value="Rhodanese/Cell cycle control phosphatase"/>
    <property type="match status" value="2"/>
</dbReference>
<sequence>MILKQYYLGCLAHASYLIADPTTKVAALVDPQRDIDHYLEEAAALDLSIQHVFLTHFHADFLAGHIEVQKKTGAKIYLGRAANAEYTFHGLKDGDVISLGEVELRILETPGHTPEGICLLVAENAEAKPSAILTGDTLFIGDVGRPDLLASVGVTAEDLAGMLYDSIHQKILPLPDSVVIYPAHGAGSSCGKNISSETFARLGDQREVNPMLQPMSKDAFVEKLTANMAPAPPYFSYDAQLNKQNRPTLDENLEKTLKPLSLEDTMRLGNTGAVLLDVHTADEYAKNHMFGTVNIGLQGSFATWVGTMLDPKTPIVIIADPGREQEAATRLGRIGFDSIAGYLDGGMNALKERDDLVRSYQRSTPESLAQALDSDQPPLVIDVRTLAEWNDTHIEGSLHIPLPELEARMREIPKDRDLIALCRSGYRSSIASSMLERHGFTSVTDAEGGILAWTAYHVGAGPQ</sequence>
<comment type="caution">
    <text evidence="3">The sequence shown here is derived from an EMBL/GenBank/DDBJ whole genome shotgun (WGS) entry which is preliminary data.</text>
</comment>
<dbReference type="Gene3D" id="3.40.250.10">
    <property type="entry name" value="Rhodanese-like domain"/>
    <property type="match status" value="2"/>
</dbReference>
<name>A0A7Y2E5X8_UNCEI</name>
<proteinExistence type="predicted"/>
<protein>
    <submittedName>
        <fullName evidence="3">MBL fold metallo-hydrolase</fullName>
    </submittedName>
</protein>
<dbReference type="Pfam" id="PF00581">
    <property type="entry name" value="Rhodanese"/>
    <property type="match status" value="2"/>
</dbReference>
<dbReference type="AlphaFoldDB" id="A0A7Y2E5X8"/>
<dbReference type="InterPro" id="IPR001763">
    <property type="entry name" value="Rhodanese-like_dom"/>
</dbReference>
<dbReference type="InterPro" id="IPR051682">
    <property type="entry name" value="Mito_Persulfide_Diox"/>
</dbReference>
<dbReference type="PANTHER" id="PTHR43084:SF1">
    <property type="entry name" value="PERSULFIDE DIOXYGENASE ETHE1, MITOCHONDRIAL"/>
    <property type="match status" value="1"/>
</dbReference>
<dbReference type="CDD" id="cd07724">
    <property type="entry name" value="POD-like_MBL-fold"/>
    <property type="match status" value="1"/>
</dbReference>